<feature type="compositionally biased region" description="Pro residues" evidence="7">
    <location>
        <begin position="420"/>
        <end position="431"/>
    </location>
</feature>
<dbReference type="GeneID" id="54422082"/>
<evidence type="ECO:0000256" key="2">
    <source>
        <dbReference type="ARBA" id="ARBA00022448"/>
    </source>
</evidence>
<dbReference type="CDD" id="cd09630">
    <property type="entry name" value="CDH_like_cytochrome"/>
    <property type="match status" value="1"/>
</dbReference>
<dbReference type="AlphaFoldDB" id="A0A6G1FUA4"/>
<feature type="region of interest" description="Disordered" evidence="7">
    <location>
        <begin position="475"/>
        <end position="502"/>
    </location>
</feature>
<evidence type="ECO:0000256" key="8">
    <source>
        <dbReference type="SAM" id="Phobius"/>
    </source>
</evidence>
<dbReference type="InterPro" id="IPR015920">
    <property type="entry name" value="Cellobiose_DH-like_cyt"/>
</dbReference>
<evidence type="ECO:0000313" key="13">
    <source>
        <dbReference type="RefSeq" id="XP_033530974.1"/>
    </source>
</evidence>
<reference evidence="13" key="3">
    <citation type="submission" date="2025-04" db="UniProtKB">
        <authorList>
            <consortium name="RefSeq"/>
        </authorList>
    </citation>
    <scope>IDENTIFICATION</scope>
    <source>
        <strain evidence="13">CBS 781.70</strain>
    </source>
</reference>
<dbReference type="Pfam" id="PF03188">
    <property type="entry name" value="Cytochrom_B561"/>
    <property type="match status" value="1"/>
</dbReference>
<reference evidence="11 13" key="1">
    <citation type="submission" date="2020-01" db="EMBL/GenBank/DDBJ databases">
        <authorList>
            <consortium name="DOE Joint Genome Institute"/>
            <person name="Haridas S."/>
            <person name="Albert R."/>
            <person name="Binder M."/>
            <person name="Bloem J."/>
            <person name="Labutti K."/>
            <person name="Salamov A."/>
            <person name="Andreopoulos B."/>
            <person name="Baker S.E."/>
            <person name="Barry K."/>
            <person name="Bills G."/>
            <person name="Bluhm B.H."/>
            <person name="Cannon C."/>
            <person name="Castanera R."/>
            <person name="Culley D.E."/>
            <person name="Daum C."/>
            <person name="Ezra D."/>
            <person name="Gonzalez J.B."/>
            <person name="Henrissat B."/>
            <person name="Kuo A."/>
            <person name="Liang C."/>
            <person name="Lipzen A."/>
            <person name="Lutzoni F."/>
            <person name="Magnuson J."/>
            <person name="Mondo S."/>
            <person name="Nolan M."/>
            <person name="Ohm R."/>
            <person name="Pangilinan J."/>
            <person name="Park H.-J."/>
            <person name="Ramirez L."/>
            <person name="Alfaro M."/>
            <person name="Sun H."/>
            <person name="Tritt A."/>
            <person name="Yoshinaga Y."/>
            <person name="Zwiers L.-H."/>
            <person name="Turgeon B.G."/>
            <person name="Goodwin S.B."/>
            <person name="Spatafora J.W."/>
            <person name="Crous P.W."/>
            <person name="Grigoriev I.V."/>
        </authorList>
    </citation>
    <scope>NUCLEOTIDE SEQUENCE</scope>
    <source>
        <strain evidence="11 13">CBS 781.70</strain>
    </source>
</reference>
<evidence type="ECO:0000256" key="9">
    <source>
        <dbReference type="SAM" id="SignalP"/>
    </source>
</evidence>
<reference evidence="13" key="2">
    <citation type="submission" date="2020-04" db="EMBL/GenBank/DDBJ databases">
        <authorList>
            <consortium name="NCBI Genome Project"/>
        </authorList>
    </citation>
    <scope>NUCLEOTIDE SEQUENCE</scope>
    <source>
        <strain evidence="13">CBS 781.70</strain>
    </source>
</reference>
<proteinExistence type="predicted"/>
<feature type="transmembrane region" description="Helical" evidence="8">
    <location>
        <begin position="385"/>
        <end position="408"/>
    </location>
</feature>
<keyword evidence="12" id="KW-1185">Reference proteome</keyword>
<feature type="signal peptide" evidence="9">
    <location>
        <begin position="1"/>
        <end position="24"/>
    </location>
</feature>
<accession>A0A6G1FUA4</accession>
<keyword evidence="5 8" id="KW-1133">Transmembrane helix</keyword>
<keyword evidence="9" id="KW-0732">Signal</keyword>
<dbReference type="Proteomes" id="UP000504638">
    <property type="component" value="Unplaced"/>
</dbReference>
<dbReference type="RefSeq" id="XP_033530974.1">
    <property type="nucleotide sequence ID" value="XM_033681512.1"/>
</dbReference>
<dbReference type="Gene3D" id="1.20.120.1770">
    <property type="match status" value="1"/>
</dbReference>
<gene>
    <name evidence="11 13" type="ORF">P152DRAFT_476477</name>
</gene>
<dbReference type="PANTHER" id="PTHR47797">
    <property type="entry name" value="DEHYDROGENASE, PUTATIVE (AFU_ORTHOLOGUE AFUA_8G05805)-RELATED"/>
    <property type="match status" value="1"/>
</dbReference>
<name>A0A6G1FUA4_9PEZI</name>
<evidence type="ECO:0000313" key="12">
    <source>
        <dbReference type="Proteomes" id="UP000504638"/>
    </source>
</evidence>
<dbReference type="SUPFAM" id="SSF49344">
    <property type="entry name" value="CBD9-like"/>
    <property type="match status" value="1"/>
</dbReference>
<evidence type="ECO:0000313" key="11">
    <source>
        <dbReference type="EMBL" id="KAF1809343.1"/>
    </source>
</evidence>
<dbReference type="Pfam" id="PF16010">
    <property type="entry name" value="CDH-cyt"/>
    <property type="match status" value="1"/>
</dbReference>
<dbReference type="Gene3D" id="2.60.40.1210">
    <property type="entry name" value="Cellobiose dehydrogenase, cytochrome domain"/>
    <property type="match status" value="1"/>
</dbReference>
<organism evidence="11">
    <name type="scientific">Eremomyces bilateralis CBS 781.70</name>
    <dbReference type="NCBI Taxonomy" id="1392243"/>
    <lineage>
        <taxon>Eukaryota</taxon>
        <taxon>Fungi</taxon>
        <taxon>Dikarya</taxon>
        <taxon>Ascomycota</taxon>
        <taxon>Pezizomycotina</taxon>
        <taxon>Dothideomycetes</taxon>
        <taxon>Dothideomycetes incertae sedis</taxon>
        <taxon>Eremomycetales</taxon>
        <taxon>Eremomycetaceae</taxon>
        <taxon>Eremomyces</taxon>
    </lineage>
</organism>
<evidence type="ECO:0000256" key="1">
    <source>
        <dbReference type="ARBA" id="ARBA00004370"/>
    </source>
</evidence>
<keyword evidence="2" id="KW-0813">Transport</keyword>
<feature type="chain" id="PRO_5044631595" evidence="9">
    <location>
        <begin position="25"/>
        <end position="502"/>
    </location>
</feature>
<feature type="domain" description="DOMON" evidence="10">
    <location>
        <begin position="88"/>
        <end position="186"/>
    </location>
</feature>
<evidence type="ECO:0000256" key="4">
    <source>
        <dbReference type="ARBA" id="ARBA00022982"/>
    </source>
</evidence>
<evidence type="ECO:0000256" key="7">
    <source>
        <dbReference type="SAM" id="MobiDB-lite"/>
    </source>
</evidence>
<keyword evidence="6 8" id="KW-0472">Membrane</keyword>
<evidence type="ECO:0000256" key="5">
    <source>
        <dbReference type="ARBA" id="ARBA00022989"/>
    </source>
</evidence>
<sequence>MAIAHSLRLYFVAVLLLLVSWAAGTSPSTDLDQELVARQNNSTSAGNPSSTFYYSQAHDDGYIAFTVAAIQESGDLYFRLSAPAVYSWFAIGTGSRMKGSLMFIIYSSANKTGITVSPRRAYGNSEPIYDSSIQLDIIHPDPGQAHANGISGDQYFLTAHCKSCLRVPDPWIDLTKKDQSWIFALGVPGSRYAMNTDDKSAPLRRHDSFGSFTMDMVAASTQSDDDVDIPPLGTAPQGAQMVGSLHEDFNQASWAHGSIMCVAFLIVFPMGIIAVRIMERVKLHMWLQGFGLFLSLCGMSVGIYLTPLFNRSKHFSAHQIIGVIVMAFLFTQFAIGFLHHRKFMRTEQTTPLIKIHKLALGPVTLLLGLANAGLGFAFAQNSFYLIPYIVILVLVALVFAATTGWKFFRGKRGPKGARPGPYPSGPQPPPYETGNGEGHGRPPQEQGIYGGSGAGLAAGASPYGGGYTSFNATRSDIQLGNMPSHASVREEDMQPTQPRPMV</sequence>
<dbReference type="InterPro" id="IPR006593">
    <property type="entry name" value="Cyt_b561/ferric_Rdtase_TM"/>
</dbReference>
<protein>
    <submittedName>
        <fullName evidence="11 13">CBD9-like protein</fullName>
    </submittedName>
</protein>
<feature type="transmembrane region" description="Helical" evidence="8">
    <location>
        <begin position="358"/>
        <end position="379"/>
    </location>
</feature>
<feature type="transmembrane region" description="Helical" evidence="8">
    <location>
        <begin position="254"/>
        <end position="274"/>
    </location>
</feature>
<dbReference type="EMBL" id="ML975173">
    <property type="protein sequence ID" value="KAF1809343.1"/>
    <property type="molecule type" value="Genomic_DNA"/>
</dbReference>
<dbReference type="InterPro" id="IPR005018">
    <property type="entry name" value="DOMON_domain"/>
</dbReference>
<evidence type="ECO:0000259" key="10">
    <source>
        <dbReference type="SMART" id="SM00664"/>
    </source>
</evidence>
<dbReference type="SMART" id="SM00664">
    <property type="entry name" value="DoH"/>
    <property type="match status" value="1"/>
</dbReference>
<dbReference type="GO" id="GO:0016020">
    <property type="term" value="C:membrane"/>
    <property type="evidence" value="ECO:0007669"/>
    <property type="project" value="UniProtKB-SubCell"/>
</dbReference>
<evidence type="ECO:0000256" key="3">
    <source>
        <dbReference type="ARBA" id="ARBA00022692"/>
    </source>
</evidence>
<keyword evidence="3 8" id="KW-0812">Transmembrane</keyword>
<dbReference type="PANTHER" id="PTHR47797:SF1">
    <property type="entry name" value="CYTOCHROME B561 DOMAIN-CONTAINING PROTEIN-RELATED"/>
    <property type="match status" value="1"/>
</dbReference>
<feature type="transmembrane region" description="Helical" evidence="8">
    <location>
        <begin position="286"/>
        <end position="305"/>
    </location>
</feature>
<evidence type="ECO:0000256" key="6">
    <source>
        <dbReference type="ARBA" id="ARBA00023136"/>
    </source>
</evidence>
<comment type="subcellular location">
    <subcellularLocation>
        <location evidence="1">Membrane</location>
    </subcellularLocation>
</comment>
<dbReference type="CDD" id="cd08760">
    <property type="entry name" value="Cyt_b561_FRRS1_like"/>
    <property type="match status" value="1"/>
</dbReference>
<keyword evidence="4" id="KW-0249">Electron transport</keyword>
<feature type="transmembrane region" description="Helical" evidence="8">
    <location>
        <begin position="317"/>
        <end position="338"/>
    </location>
</feature>
<dbReference type="OrthoDB" id="19261at2759"/>
<feature type="region of interest" description="Disordered" evidence="7">
    <location>
        <begin position="410"/>
        <end position="453"/>
    </location>
</feature>